<protein>
    <submittedName>
        <fullName evidence="4">Unnamed protein product</fullName>
    </submittedName>
</protein>
<dbReference type="SMART" id="SM00220">
    <property type="entry name" value="S_TKc"/>
    <property type="match status" value="1"/>
</dbReference>
<dbReference type="EMBL" id="BSXT01018879">
    <property type="protein sequence ID" value="GMG15315.1"/>
    <property type="molecule type" value="Genomic_DNA"/>
</dbReference>
<dbReference type="AlphaFoldDB" id="A0A9W6YP47"/>
<dbReference type="InterPro" id="IPR008271">
    <property type="entry name" value="Ser/Thr_kinase_AS"/>
</dbReference>
<dbReference type="SUPFAM" id="SSF56112">
    <property type="entry name" value="Protein kinase-like (PK-like)"/>
    <property type="match status" value="1"/>
</dbReference>
<accession>A0A9W6YP47</accession>
<keyword evidence="5" id="KW-1185">Reference proteome</keyword>
<feature type="signal peptide" evidence="2">
    <location>
        <begin position="1"/>
        <end position="21"/>
    </location>
</feature>
<keyword evidence="1" id="KW-0812">Transmembrane</keyword>
<organism evidence="4 5">
    <name type="scientific">Phytophthora fragariaefolia</name>
    <dbReference type="NCBI Taxonomy" id="1490495"/>
    <lineage>
        <taxon>Eukaryota</taxon>
        <taxon>Sar</taxon>
        <taxon>Stramenopiles</taxon>
        <taxon>Oomycota</taxon>
        <taxon>Peronosporomycetes</taxon>
        <taxon>Peronosporales</taxon>
        <taxon>Peronosporaceae</taxon>
        <taxon>Phytophthora</taxon>
    </lineage>
</organism>
<keyword evidence="2" id="KW-0732">Signal</keyword>
<dbReference type="Gene3D" id="3.30.200.20">
    <property type="entry name" value="Phosphorylase Kinase, domain 1"/>
    <property type="match status" value="1"/>
</dbReference>
<dbReference type="InterPro" id="IPR051681">
    <property type="entry name" value="Ser/Thr_Kinases-Pseudokinases"/>
</dbReference>
<comment type="caution">
    <text evidence="4">The sequence shown here is derived from an EMBL/GenBank/DDBJ whole genome shotgun (WGS) entry which is preliminary data.</text>
</comment>
<dbReference type="OrthoDB" id="4062651at2759"/>
<feature type="chain" id="PRO_5040845590" evidence="2">
    <location>
        <begin position="22"/>
        <end position="565"/>
    </location>
</feature>
<dbReference type="PANTHER" id="PTHR44329">
    <property type="entry name" value="SERINE/THREONINE-PROTEIN KINASE TNNI3K-RELATED"/>
    <property type="match status" value="1"/>
</dbReference>
<dbReference type="GO" id="GO:0004674">
    <property type="term" value="F:protein serine/threonine kinase activity"/>
    <property type="evidence" value="ECO:0007669"/>
    <property type="project" value="TreeGrafter"/>
</dbReference>
<feature type="transmembrane region" description="Helical" evidence="1">
    <location>
        <begin position="212"/>
        <end position="234"/>
    </location>
</feature>
<dbReference type="InterPro" id="IPR011009">
    <property type="entry name" value="Kinase-like_dom_sf"/>
</dbReference>
<keyword evidence="1" id="KW-1133">Transmembrane helix</keyword>
<dbReference type="Gene3D" id="1.10.510.10">
    <property type="entry name" value="Transferase(Phosphotransferase) domain 1"/>
    <property type="match status" value="1"/>
</dbReference>
<sequence length="565" mass="61464">MLRSLLTLSPALAELVSHVAGSSLYKVWIYYAGKSCDGTPYNTYAESNYSCTIASCIEDGNTSATGVGVASIDCTSDYQLSTRNAFGSSPYIFVEVFTDSNCQTFSYAQGFFASGNCEGSPNLNSSQAAHVIAKLQSDGSAVLDYYHDATCDSSSLYATYSVDAEALGAHQCDENWSKWHYVDGDDSFKPSTSSSPGSDEDTSASQSGGIKMSVVVGIIVGGGLVLAFVALGFCCCSRRSKSKPATQQQPTASLQSRNTASLDMALRGQTGLWNDDVITAKRISRDKVRVKKIVSRGGFGEVCDGMFNGKRVAIKRLLPETRGKLQHVNEFLAEAKLTAAMDHPHIVAFIGVAWDSLSDVCVVLEFMDGGDLRALLNSYEDSRHPVGFDTQKTTIALHVCHALTYLHSLMPPVIHRDLKSRNILLNRAMEAKITDFGISRERLDQTMTAGVGTSLWMAPEVMLGERYDVKADMFSFGVVLSELDVHTLPYTHSKEQNCDSNGRRQPDAAILQQVAMGALHVEFSDSCLRSIMELGFLCVSLNPNDRPTAAEALYRLQIIMSREMV</sequence>
<dbReference type="Pfam" id="PF00069">
    <property type="entry name" value="Pkinase"/>
    <property type="match status" value="1"/>
</dbReference>
<keyword evidence="1" id="KW-0472">Membrane</keyword>
<dbReference type="InterPro" id="IPR000719">
    <property type="entry name" value="Prot_kinase_dom"/>
</dbReference>
<evidence type="ECO:0000256" key="2">
    <source>
        <dbReference type="SAM" id="SignalP"/>
    </source>
</evidence>
<dbReference type="PROSITE" id="PS50011">
    <property type="entry name" value="PROTEIN_KINASE_DOM"/>
    <property type="match status" value="1"/>
</dbReference>
<evidence type="ECO:0000259" key="3">
    <source>
        <dbReference type="PROSITE" id="PS50011"/>
    </source>
</evidence>
<dbReference type="GO" id="GO:0005524">
    <property type="term" value="F:ATP binding"/>
    <property type="evidence" value="ECO:0007669"/>
    <property type="project" value="InterPro"/>
</dbReference>
<name>A0A9W6YP47_9STRA</name>
<gene>
    <name evidence="4" type="ORF">Pfra01_002940200</name>
</gene>
<proteinExistence type="predicted"/>
<evidence type="ECO:0000313" key="4">
    <source>
        <dbReference type="EMBL" id="GMG15315.1"/>
    </source>
</evidence>
<reference evidence="4" key="1">
    <citation type="submission" date="2023-04" db="EMBL/GenBank/DDBJ databases">
        <title>Phytophthora fragariaefolia NBRC 109709.</title>
        <authorList>
            <person name="Ichikawa N."/>
            <person name="Sato H."/>
            <person name="Tonouchi N."/>
        </authorList>
    </citation>
    <scope>NUCLEOTIDE SEQUENCE</scope>
    <source>
        <strain evidence="4">NBRC 109709</strain>
    </source>
</reference>
<evidence type="ECO:0000256" key="1">
    <source>
        <dbReference type="SAM" id="Phobius"/>
    </source>
</evidence>
<dbReference type="Proteomes" id="UP001165121">
    <property type="component" value="Unassembled WGS sequence"/>
</dbReference>
<feature type="domain" description="Protein kinase" evidence="3">
    <location>
        <begin position="288"/>
        <end position="560"/>
    </location>
</feature>
<evidence type="ECO:0000313" key="5">
    <source>
        <dbReference type="Proteomes" id="UP001165121"/>
    </source>
</evidence>
<dbReference type="PROSITE" id="PS00108">
    <property type="entry name" value="PROTEIN_KINASE_ST"/>
    <property type="match status" value="1"/>
</dbReference>
<dbReference type="PANTHER" id="PTHR44329:SF214">
    <property type="entry name" value="PROTEIN KINASE DOMAIN-CONTAINING PROTEIN"/>
    <property type="match status" value="1"/>
</dbReference>